<keyword evidence="2" id="KW-1185">Reference proteome</keyword>
<evidence type="ECO:0000313" key="2">
    <source>
        <dbReference type="Proteomes" id="UP001164390"/>
    </source>
</evidence>
<sequence length="286" mass="30898">MPTDAQGLWCGLIDDAAMFPPGNAPLPQAITAHHDHQRATYAPLVGPLLCSDRNLRELGESVAEPLQVGLIVTGGAGAIGPAVQHASSNEYVDVVAVEIALRDEDDLARNAERIVRMLEIELPDGAYAAVEVPRTYDRQPTGSWWEALDVIAAAEHRLKLRTGGEHPDAHPSEQELARFIDAALDRECAFKLTAGLHHAVRNTDAEHGYEQHGFCNVLLATRALFDGATTEDAEQLLAVRDADQVAAELRGWDDSAATSARRWFTSLGSCSIAEPVADLTEMELIA</sequence>
<dbReference type="KEGG" id="sgrg:L0C25_13310"/>
<dbReference type="Proteomes" id="UP001164390">
    <property type="component" value="Chromosome"/>
</dbReference>
<proteinExistence type="predicted"/>
<reference evidence="1" key="1">
    <citation type="submission" date="2022-01" db="EMBL/GenBank/DDBJ databases">
        <title>Nocardioidaceae gen. sp. A5X3R13.</title>
        <authorList>
            <person name="Lopez Marin M.A."/>
            <person name="Uhlik O."/>
        </authorList>
    </citation>
    <scope>NUCLEOTIDE SEQUENCE</scope>
    <source>
        <strain evidence="1">A5X3R13</strain>
    </source>
</reference>
<dbReference type="AlphaFoldDB" id="A0AA46TE45"/>
<accession>A0AA46TE45</accession>
<dbReference type="RefSeq" id="WP_271632144.1">
    <property type="nucleotide sequence ID" value="NZ_CP094970.1"/>
</dbReference>
<gene>
    <name evidence="1" type="ORF">L0C25_13310</name>
</gene>
<evidence type="ECO:0000313" key="1">
    <source>
        <dbReference type="EMBL" id="UYM03535.1"/>
    </source>
</evidence>
<organism evidence="1 2">
    <name type="scientific">Solicola gregarius</name>
    <dbReference type="NCBI Taxonomy" id="2908642"/>
    <lineage>
        <taxon>Bacteria</taxon>
        <taxon>Bacillati</taxon>
        <taxon>Actinomycetota</taxon>
        <taxon>Actinomycetes</taxon>
        <taxon>Propionibacteriales</taxon>
        <taxon>Nocardioidaceae</taxon>
        <taxon>Solicola</taxon>
    </lineage>
</organism>
<name>A0AA46TE45_9ACTN</name>
<protein>
    <submittedName>
        <fullName evidence="1">Uncharacterized protein</fullName>
    </submittedName>
</protein>
<dbReference type="EMBL" id="CP094970">
    <property type="protein sequence ID" value="UYM03535.1"/>
    <property type="molecule type" value="Genomic_DNA"/>
</dbReference>